<evidence type="ECO:0000313" key="2">
    <source>
        <dbReference type="Proteomes" id="UP000033047"/>
    </source>
</evidence>
<reference evidence="1 2" key="1">
    <citation type="submission" date="2013-04" db="EMBL/GenBank/DDBJ databases">
        <title>The Genome Sequence of Parabacteroides goldsteinii DSM 19448.</title>
        <authorList>
            <consortium name="The Broad Institute Genomics Platform"/>
            <person name="Earl A."/>
            <person name="Ward D."/>
            <person name="Feldgarden M."/>
            <person name="Gevers D."/>
            <person name="Martens E."/>
            <person name="Sakamoto M."/>
            <person name="Benno Y."/>
            <person name="Song Y."/>
            <person name="Liu C."/>
            <person name="Lee J."/>
            <person name="Bolanos M."/>
            <person name="Vaisanen M.L."/>
            <person name="Finegold S.M."/>
            <person name="Walker B."/>
            <person name="Young S."/>
            <person name="Zeng Q."/>
            <person name="Gargeya S."/>
            <person name="Fitzgerald M."/>
            <person name="Haas B."/>
            <person name="Abouelleil A."/>
            <person name="Allen A.W."/>
            <person name="Alvarado L."/>
            <person name="Arachchi H.M."/>
            <person name="Berlin A.M."/>
            <person name="Chapman S.B."/>
            <person name="Gainer-Dewar J."/>
            <person name="Goldberg J."/>
            <person name="Griggs A."/>
            <person name="Gujja S."/>
            <person name="Hansen M."/>
            <person name="Howarth C."/>
            <person name="Imamovic A."/>
            <person name="Ireland A."/>
            <person name="Larimer J."/>
            <person name="McCowan C."/>
            <person name="Murphy C."/>
            <person name="Pearson M."/>
            <person name="Poon T.W."/>
            <person name="Priest M."/>
            <person name="Roberts A."/>
            <person name="Saif S."/>
            <person name="Shea T."/>
            <person name="Sisk P."/>
            <person name="Sykes S."/>
            <person name="Wortman J."/>
            <person name="Nusbaum C."/>
            <person name="Birren B."/>
        </authorList>
    </citation>
    <scope>NUCLEOTIDE SEQUENCE [LARGE SCALE GENOMIC DNA]</scope>
    <source>
        <strain evidence="1 2">DSM 19448</strain>
    </source>
</reference>
<organism evidence="1 2">
    <name type="scientific">Parabacteroides goldsteinii DSM 19448 = WAL 12034</name>
    <dbReference type="NCBI Taxonomy" id="927665"/>
    <lineage>
        <taxon>Bacteria</taxon>
        <taxon>Pseudomonadati</taxon>
        <taxon>Bacteroidota</taxon>
        <taxon>Bacteroidia</taxon>
        <taxon>Bacteroidales</taxon>
        <taxon>Tannerellaceae</taxon>
        <taxon>Parabacteroides</taxon>
    </lineage>
</organism>
<dbReference type="EMBL" id="AQHV01000001">
    <property type="protein sequence ID" value="KKB60079.1"/>
    <property type="molecule type" value="Genomic_DNA"/>
</dbReference>
<dbReference type="HOGENOM" id="CLU_942845_0_0_10"/>
<dbReference type="Gene3D" id="2.130.10.10">
    <property type="entry name" value="YVTN repeat-like/Quinoprotein amine dehydrogenase"/>
    <property type="match status" value="1"/>
</dbReference>
<dbReference type="AlphaFoldDB" id="A0A0F5JQU3"/>
<dbReference type="Pfam" id="PF22701">
    <property type="entry name" value="Mala_s_1-like"/>
    <property type="match status" value="1"/>
</dbReference>
<dbReference type="InterPro" id="IPR054550">
    <property type="entry name" value="Mala_s_1-like"/>
</dbReference>
<dbReference type="Proteomes" id="UP000033047">
    <property type="component" value="Unassembled WGS sequence"/>
</dbReference>
<name>A0A0F5JQU3_9BACT</name>
<sequence length="295" mass="33237">MIERYFKYLFCIVVVISTCCSCSNTREKLLVSGCGWKQVAILDKKTGEIEWSHPLNKGEDCNDVEITREGNILYAYTSGARMITRDQQTVWDFKAKKGEELFTATQLPSGHYMLAICGTPSRIIELDPQGHPVEEIKFDTSITGVHDQFRQIIKTPQNTYLIPLMGKGEVVEMTKEKEIINRVECGGNPFAIQILKNGNWLVSCGDAHNFVEIDPAGKQIVRKVGSDDLQNISLLFVAELVRYDNGNTLISNWNGHSKDKSQPLLVEITPDNTVVWALPLHQDIINISAVYSFRE</sequence>
<dbReference type="InterPro" id="IPR015943">
    <property type="entry name" value="WD40/YVTN_repeat-like_dom_sf"/>
</dbReference>
<comment type="caution">
    <text evidence="1">The sequence shown here is derived from an EMBL/GenBank/DDBJ whole genome shotgun (WGS) entry which is preliminary data.</text>
</comment>
<accession>A0A0F5JQU3</accession>
<dbReference type="PATRIC" id="fig|927665.4.peg.355"/>
<protein>
    <submittedName>
        <fullName evidence="1">Uncharacterized protein</fullName>
    </submittedName>
</protein>
<dbReference type="STRING" id="927665.HMPREF1535_00354"/>
<evidence type="ECO:0000313" key="1">
    <source>
        <dbReference type="EMBL" id="KKB60079.1"/>
    </source>
</evidence>
<dbReference type="RefSeq" id="WP_046145112.1">
    <property type="nucleotide sequence ID" value="NZ_KQ033912.1"/>
</dbReference>
<gene>
    <name evidence="1" type="ORF">HMPREF1535_00354</name>
</gene>
<dbReference type="SUPFAM" id="SSF101898">
    <property type="entry name" value="NHL repeat"/>
    <property type="match status" value="1"/>
</dbReference>
<proteinExistence type="predicted"/>